<evidence type="ECO:0000313" key="1">
    <source>
        <dbReference type="EMBL" id="CAI4030025.1"/>
    </source>
</evidence>
<organism evidence="1 2">
    <name type="scientific">Nitrospira tepida</name>
    <dbReference type="NCBI Taxonomy" id="2973512"/>
    <lineage>
        <taxon>Bacteria</taxon>
        <taxon>Pseudomonadati</taxon>
        <taxon>Nitrospirota</taxon>
        <taxon>Nitrospiria</taxon>
        <taxon>Nitrospirales</taxon>
        <taxon>Nitrospiraceae</taxon>
        <taxon>Nitrospira</taxon>
    </lineage>
</organism>
<name>A0AA86MW24_9BACT</name>
<dbReference type="EMBL" id="OX365700">
    <property type="protein sequence ID" value="CAI4030025.1"/>
    <property type="molecule type" value="Genomic_DNA"/>
</dbReference>
<dbReference type="Proteomes" id="UP001179121">
    <property type="component" value="Chromosome"/>
</dbReference>
<proteinExistence type="predicted"/>
<evidence type="ECO:0000313" key="2">
    <source>
        <dbReference type="Proteomes" id="UP001179121"/>
    </source>
</evidence>
<protein>
    <submittedName>
        <fullName evidence="1">Uncharacterized protein</fullName>
    </submittedName>
</protein>
<dbReference type="KEGG" id="nti:DNFV4_00449"/>
<sequence>MGEKDKIMTPEQRQEMIHLLQKEEAVSPEWAGMLFPPEKREYELVYHGKE</sequence>
<reference evidence="1" key="1">
    <citation type="submission" date="2022-10" db="EMBL/GenBank/DDBJ databases">
        <authorList>
            <person name="Koch H."/>
        </authorList>
    </citation>
    <scope>NUCLEOTIDE SEQUENCE</scope>
    <source>
        <strain evidence="1">DNF</strain>
    </source>
</reference>
<keyword evidence="2" id="KW-1185">Reference proteome</keyword>
<dbReference type="AlphaFoldDB" id="A0AA86MW24"/>
<gene>
    <name evidence="1" type="ORF">DNFV4_00449</name>
</gene>
<accession>A0AA86MW24</accession>